<name>A0A5F5Q0E7_HORSE</name>
<evidence type="ECO:0000313" key="12">
    <source>
        <dbReference type="Ensembl" id="ENSECAP00000054115.2"/>
    </source>
</evidence>
<dbReference type="Ensembl" id="ENSECAT00000066193.2">
    <property type="protein sequence ID" value="ENSECAP00000054115.2"/>
    <property type="gene ID" value="ENSECAG00000005198.4"/>
</dbReference>
<evidence type="ECO:0000256" key="6">
    <source>
        <dbReference type="ARBA" id="ARBA00022753"/>
    </source>
</evidence>
<accession>A0A5F5Q0E7</accession>
<evidence type="ECO:0000256" key="3">
    <source>
        <dbReference type="ARBA" id="ARBA00007895"/>
    </source>
</evidence>
<evidence type="ECO:0000256" key="9">
    <source>
        <dbReference type="SAM" id="MobiDB-lite"/>
    </source>
</evidence>
<evidence type="ECO:0000256" key="8">
    <source>
        <dbReference type="ARBA" id="ARBA00023136"/>
    </source>
</evidence>
<keyword evidence="13" id="KW-1185">Reference proteome</keyword>
<evidence type="ECO:0007829" key="15">
    <source>
        <dbReference type="PeptideAtlas" id="A0A5F5Q0E7"/>
    </source>
</evidence>
<keyword evidence="5" id="KW-0963">Cytoplasm</keyword>
<keyword evidence="4" id="KW-0813">Transport</keyword>
<evidence type="ECO:0000256" key="5">
    <source>
        <dbReference type="ARBA" id="ARBA00022490"/>
    </source>
</evidence>
<gene>
    <name evidence="12 14" type="primary">VTA1</name>
</gene>
<keyword evidence="15" id="KW-1267">Proteomics identification</keyword>
<dbReference type="InterPro" id="IPR039431">
    <property type="entry name" value="Vta1/CALS_N"/>
</dbReference>
<feature type="compositionally biased region" description="Polar residues" evidence="9">
    <location>
        <begin position="214"/>
        <end position="227"/>
    </location>
</feature>
<organism evidence="12 13">
    <name type="scientific">Equus caballus</name>
    <name type="common">Horse</name>
    <dbReference type="NCBI Taxonomy" id="9796"/>
    <lineage>
        <taxon>Eukaryota</taxon>
        <taxon>Metazoa</taxon>
        <taxon>Chordata</taxon>
        <taxon>Craniata</taxon>
        <taxon>Vertebrata</taxon>
        <taxon>Euteleostomi</taxon>
        <taxon>Mammalia</taxon>
        <taxon>Eutheria</taxon>
        <taxon>Laurasiatheria</taxon>
        <taxon>Perissodactyla</taxon>
        <taxon>Equidae</taxon>
        <taxon>Equus</taxon>
    </lineage>
</organism>
<dbReference type="VGNC" id="VGNC:24948">
    <property type="gene designation" value="VTA1"/>
</dbReference>
<proteinExistence type="evidence at protein level"/>
<evidence type="ECO:0000256" key="4">
    <source>
        <dbReference type="ARBA" id="ARBA00022448"/>
    </source>
</evidence>
<dbReference type="Proteomes" id="UP000002281">
    <property type="component" value="Chromosome 31"/>
</dbReference>
<comment type="subcellular location">
    <subcellularLocation>
        <location evidence="2">Cytoplasm</location>
    </subcellularLocation>
    <subcellularLocation>
        <location evidence="1">Endosome membrane</location>
        <topology evidence="1">Peripheral membrane protein</topology>
    </subcellularLocation>
</comment>
<evidence type="ECO:0000313" key="13">
    <source>
        <dbReference type="Proteomes" id="UP000002281"/>
    </source>
</evidence>
<feature type="compositionally biased region" description="Acidic residues" evidence="9">
    <location>
        <begin position="152"/>
        <end position="163"/>
    </location>
</feature>
<evidence type="ECO:0000256" key="2">
    <source>
        <dbReference type="ARBA" id="ARBA00004496"/>
    </source>
</evidence>
<evidence type="ECO:0000313" key="14">
    <source>
        <dbReference type="VGNC" id="VGNC:24948"/>
    </source>
</evidence>
<keyword evidence="7" id="KW-0653">Protein transport</keyword>
<evidence type="ECO:0000259" key="10">
    <source>
        <dbReference type="Pfam" id="PF04652"/>
    </source>
</evidence>
<dbReference type="ExpressionAtlas" id="A0A5F5Q0E7">
    <property type="expression patterns" value="baseline"/>
</dbReference>
<evidence type="ECO:0000259" key="11">
    <source>
        <dbReference type="Pfam" id="PF18097"/>
    </source>
</evidence>
<keyword evidence="6" id="KW-0967">Endosome</keyword>
<dbReference type="Gene3D" id="1.25.40.270">
    <property type="entry name" value="Vacuolar protein sorting-associated protein vta1"/>
    <property type="match status" value="1"/>
</dbReference>
<keyword evidence="8" id="KW-0472">Membrane</keyword>
<dbReference type="Bgee" id="ENSECAG00000005198">
    <property type="expression patterns" value="Expressed in gluteus medius and 23 other cell types or tissues"/>
</dbReference>
<dbReference type="FunFam" id="1.20.5.420:FF:000001">
    <property type="entry name" value="Vacuolar protein sorting-associated protein VTA1 homolog"/>
    <property type="match status" value="1"/>
</dbReference>
<reference evidence="12" key="2">
    <citation type="submission" date="2025-08" db="UniProtKB">
        <authorList>
            <consortium name="Ensembl"/>
        </authorList>
    </citation>
    <scope>IDENTIFICATION</scope>
    <source>
        <strain evidence="12">Thoroughbred</strain>
    </source>
</reference>
<sequence length="289" mass="31740">MAALAGLPPLPTPFKSIQHHLRTAQEHDKRDPVVAYYCRLYAMQTGMKIDSKTPECRKFLSKLMDQLEALKKQLGDNEAITQEIVGSAHLENYALKMFLYADNEDRAGRFHKNMIKSFYTNVKHRKYARWKATYIHNCLKNGETPQAGPVGIEEDNDVEENEDAGATSLPTPPPQPSTSAYDPGSMPPGSYGGAQIPPGAHAPANTPAEVPHSTGVTSNTIQPTPQTIPAIDPALFSTISQGDIRLTPEDFARAQKYCKYAGSALQYEDVSTAVQNLQKALKLLTTGRE</sequence>
<reference evidence="12 13" key="1">
    <citation type="journal article" date="2009" name="Science">
        <title>Genome sequence, comparative analysis, and population genetics of the domestic horse.</title>
        <authorList>
            <consortium name="Broad Institute Genome Sequencing Platform"/>
            <consortium name="Broad Institute Whole Genome Assembly Team"/>
            <person name="Wade C.M."/>
            <person name="Giulotto E."/>
            <person name="Sigurdsson S."/>
            <person name="Zoli M."/>
            <person name="Gnerre S."/>
            <person name="Imsland F."/>
            <person name="Lear T.L."/>
            <person name="Adelson D.L."/>
            <person name="Bailey E."/>
            <person name="Bellone R.R."/>
            <person name="Bloecker H."/>
            <person name="Distl O."/>
            <person name="Edgar R.C."/>
            <person name="Garber M."/>
            <person name="Leeb T."/>
            <person name="Mauceli E."/>
            <person name="MacLeod J.N."/>
            <person name="Penedo M.C.T."/>
            <person name="Raison J.M."/>
            <person name="Sharpe T."/>
            <person name="Vogel J."/>
            <person name="Andersson L."/>
            <person name="Antczak D.F."/>
            <person name="Biagi T."/>
            <person name="Binns M.M."/>
            <person name="Chowdhary B.P."/>
            <person name="Coleman S.J."/>
            <person name="Della Valle G."/>
            <person name="Fryc S."/>
            <person name="Guerin G."/>
            <person name="Hasegawa T."/>
            <person name="Hill E.W."/>
            <person name="Jurka J."/>
            <person name="Kiialainen A."/>
            <person name="Lindgren G."/>
            <person name="Liu J."/>
            <person name="Magnani E."/>
            <person name="Mickelson J.R."/>
            <person name="Murray J."/>
            <person name="Nergadze S.G."/>
            <person name="Onofrio R."/>
            <person name="Pedroni S."/>
            <person name="Piras M.F."/>
            <person name="Raudsepp T."/>
            <person name="Rocchi M."/>
            <person name="Roeed K.H."/>
            <person name="Ryder O.A."/>
            <person name="Searle S."/>
            <person name="Skow L."/>
            <person name="Swinburne J.E."/>
            <person name="Syvaenen A.C."/>
            <person name="Tozaki T."/>
            <person name="Valberg S.J."/>
            <person name="Vaudin M."/>
            <person name="White J.R."/>
            <person name="Zody M.C."/>
            <person name="Lander E.S."/>
            <person name="Lindblad-Toh K."/>
        </authorList>
    </citation>
    <scope>NUCLEOTIDE SEQUENCE [LARGE SCALE GENOMIC DNA]</scope>
    <source>
        <strain evidence="12 13">Thoroughbred</strain>
    </source>
</reference>
<dbReference type="PANTHER" id="PTHR46009">
    <property type="entry name" value="VACUOLAR PROTEIN SORTING-ASSOCIATED PROTEIN VTA1 HOMOLOG"/>
    <property type="match status" value="1"/>
</dbReference>
<dbReference type="AlphaFoldDB" id="A0A5F5Q0E7"/>
<dbReference type="GO" id="GO:0015031">
    <property type="term" value="P:protein transport"/>
    <property type="evidence" value="ECO:0007669"/>
    <property type="project" value="UniProtKB-KW"/>
</dbReference>
<feature type="domain" description="Vta1/callose synthase N-terminal" evidence="10">
    <location>
        <begin position="16"/>
        <end position="120"/>
    </location>
</feature>
<dbReference type="GO" id="GO:0010008">
    <property type="term" value="C:endosome membrane"/>
    <property type="evidence" value="ECO:0007669"/>
    <property type="project" value="UniProtKB-SubCell"/>
</dbReference>
<reference evidence="12" key="3">
    <citation type="submission" date="2025-09" db="UniProtKB">
        <authorList>
            <consortium name="Ensembl"/>
        </authorList>
    </citation>
    <scope>IDENTIFICATION</scope>
    <source>
        <strain evidence="12">Thoroughbred</strain>
    </source>
</reference>
<protein>
    <submittedName>
        <fullName evidence="12">Vesicle trafficking 1</fullName>
    </submittedName>
</protein>
<dbReference type="InterPro" id="IPR044538">
    <property type="entry name" value="Vta1-like"/>
</dbReference>
<dbReference type="Pfam" id="PF04652">
    <property type="entry name" value="Vta1"/>
    <property type="match status" value="1"/>
</dbReference>
<dbReference type="InterPro" id="IPR023175">
    <property type="entry name" value="Vta1/CALS_N_sf"/>
</dbReference>
<evidence type="ECO:0000256" key="1">
    <source>
        <dbReference type="ARBA" id="ARBA00004481"/>
    </source>
</evidence>
<comment type="similarity">
    <text evidence="3">Belongs to the VTA1 family.</text>
</comment>
<feature type="domain" description="Vta1 C-terminal" evidence="11">
    <location>
        <begin position="248"/>
        <end position="285"/>
    </location>
</feature>
<dbReference type="PANTHER" id="PTHR46009:SF1">
    <property type="entry name" value="VACUOLAR PROTEIN SORTING-ASSOCIATED PROTEIN VTA1 HOMOLOG"/>
    <property type="match status" value="1"/>
</dbReference>
<dbReference type="InterPro" id="IPR041212">
    <property type="entry name" value="Vta1_C"/>
</dbReference>
<dbReference type="GeneTree" id="ENSGT00390000011342"/>
<feature type="region of interest" description="Disordered" evidence="9">
    <location>
        <begin position="142"/>
        <end position="228"/>
    </location>
</feature>
<dbReference type="Gene3D" id="1.20.5.420">
    <property type="entry name" value="Immunoglobulin FC, subunit C"/>
    <property type="match status" value="1"/>
</dbReference>
<dbReference type="GO" id="GO:0032511">
    <property type="term" value="P:late endosome to vacuole transport via multivesicular body sorting pathway"/>
    <property type="evidence" value="ECO:0007669"/>
    <property type="project" value="InterPro"/>
</dbReference>
<evidence type="ECO:0000256" key="7">
    <source>
        <dbReference type="ARBA" id="ARBA00022927"/>
    </source>
</evidence>
<dbReference type="Pfam" id="PF18097">
    <property type="entry name" value="Vta1_C"/>
    <property type="match status" value="1"/>
</dbReference>